<keyword evidence="7" id="KW-1185">Reference proteome</keyword>
<comment type="caution">
    <text evidence="6">The sequence shown here is derived from an EMBL/GenBank/DDBJ whole genome shotgun (WGS) entry which is preliminary data.</text>
</comment>
<dbReference type="GO" id="GO:0005886">
    <property type="term" value="C:plasma membrane"/>
    <property type="evidence" value="ECO:0007669"/>
    <property type="project" value="UniProtKB-SubCell"/>
</dbReference>
<dbReference type="AlphaFoldDB" id="A0A3P1CH84"/>
<dbReference type="InterPro" id="IPR002781">
    <property type="entry name" value="TM_pro_TauE-like"/>
</dbReference>
<evidence type="ECO:0000256" key="4">
    <source>
        <dbReference type="ARBA" id="ARBA00023136"/>
    </source>
</evidence>
<evidence type="ECO:0000256" key="2">
    <source>
        <dbReference type="ARBA" id="ARBA00022692"/>
    </source>
</evidence>
<feature type="transmembrane region" description="Helical" evidence="5">
    <location>
        <begin position="53"/>
        <end position="76"/>
    </location>
</feature>
<protein>
    <recommendedName>
        <fullName evidence="5">Probable membrane transporter protein</fullName>
    </recommendedName>
</protein>
<keyword evidence="4 5" id="KW-0472">Membrane</keyword>
<feature type="transmembrane region" description="Helical" evidence="5">
    <location>
        <begin position="12"/>
        <end position="33"/>
    </location>
</feature>
<organism evidence="6 7">
    <name type="scientific">Larkinella knui</name>
    <dbReference type="NCBI Taxonomy" id="2025310"/>
    <lineage>
        <taxon>Bacteria</taxon>
        <taxon>Pseudomonadati</taxon>
        <taxon>Bacteroidota</taxon>
        <taxon>Cytophagia</taxon>
        <taxon>Cytophagales</taxon>
        <taxon>Spirosomataceae</taxon>
        <taxon>Larkinella</taxon>
    </lineage>
</organism>
<dbReference type="OrthoDB" id="45564at2"/>
<sequence>MIDTQTPAKPQATTSPLLILATALLVLSAGVMAWKFLDIPVQPVVHELATPTFWLFVVAGFLAQTIDGALGMAYGISSTSLLLSMGVSPAAASASVHIAEVFTTGASGLSHWKFGNVNKKLFKILVLPGVVGAIIGAYILSSFDGNLIKPYISFYLIFMGAVVIRKALRKKKPKQKTRYVGPLALLGGFIDAVGGGGWGPVVTSSLLGQGRNPRYTIGSVNLAEFFIASAGAGTFILMIGTGDWPVTAGLLLGGVLASPFAAYVCGKVNPKILMVIVGFVIIGLSLRNVWSLWASF</sequence>
<dbReference type="PANTHER" id="PTHR43701:SF12">
    <property type="entry name" value="MEMBRANE TRANSPORTER PROTEIN YTNM-RELATED"/>
    <property type="match status" value="1"/>
</dbReference>
<dbReference type="Pfam" id="PF01925">
    <property type="entry name" value="TauE"/>
    <property type="match status" value="1"/>
</dbReference>
<dbReference type="RefSeq" id="WP_124908561.1">
    <property type="nucleotide sequence ID" value="NZ_RQJP01000004.1"/>
</dbReference>
<evidence type="ECO:0000256" key="1">
    <source>
        <dbReference type="ARBA" id="ARBA00004141"/>
    </source>
</evidence>
<feature type="transmembrane region" description="Helical" evidence="5">
    <location>
        <begin position="220"/>
        <end position="240"/>
    </location>
</feature>
<dbReference type="PANTHER" id="PTHR43701">
    <property type="entry name" value="MEMBRANE TRANSPORTER PROTEIN MJ0441-RELATED"/>
    <property type="match status" value="1"/>
</dbReference>
<keyword evidence="3 5" id="KW-1133">Transmembrane helix</keyword>
<keyword evidence="2 5" id="KW-0812">Transmembrane</keyword>
<reference evidence="6 7" key="1">
    <citation type="submission" date="2018-11" db="EMBL/GenBank/DDBJ databases">
        <authorList>
            <person name="Zhou Z."/>
            <person name="Wang G."/>
        </authorList>
    </citation>
    <scope>NUCLEOTIDE SEQUENCE [LARGE SCALE GENOMIC DNA]</scope>
    <source>
        <strain evidence="6 7">KCTC42998</strain>
    </source>
</reference>
<dbReference type="Proteomes" id="UP000274271">
    <property type="component" value="Unassembled WGS sequence"/>
</dbReference>
<feature type="transmembrane region" description="Helical" evidence="5">
    <location>
        <begin position="152"/>
        <end position="168"/>
    </location>
</feature>
<accession>A0A3P1CH84</accession>
<evidence type="ECO:0000313" key="6">
    <source>
        <dbReference type="EMBL" id="RRB12610.1"/>
    </source>
</evidence>
<evidence type="ECO:0000256" key="5">
    <source>
        <dbReference type="RuleBase" id="RU363041"/>
    </source>
</evidence>
<feature type="transmembrane region" description="Helical" evidence="5">
    <location>
        <begin position="121"/>
        <end position="140"/>
    </location>
</feature>
<evidence type="ECO:0000256" key="3">
    <source>
        <dbReference type="ARBA" id="ARBA00022989"/>
    </source>
</evidence>
<comment type="subcellular location">
    <subcellularLocation>
        <location evidence="5">Cell membrane</location>
        <topology evidence="5">Multi-pass membrane protein</topology>
    </subcellularLocation>
    <subcellularLocation>
        <location evidence="1">Membrane</location>
        <topology evidence="1">Multi-pass membrane protein</topology>
    </subcellularLocation>
</comment>
<evidence type="ECO:0000313" key="7">
    <source>
        <dbReference type="Proteomes" id="UP000274271"/>
    </source>
</evidence>
<dbReference type="EMBL" id="RQJP01000004">
    <property type="protein sequence ID" value="RRB12610.1"/>
    <property type="molecule type" value="Genomic_DNA"/>
</dbReference>
<comment type="similarity">
    <text evidence="5">Belongs to the 4-toluene sulfonate uptake permease (TSUP) (TC 2.A.102) family.</text>
</comment>
<gene>
    <name evidence="6" type="ORF">EHT87_20685</name>
</gene>
<feature type="transmembrane region" description="Helical" evidence="5">
    <location>
        <begin position="246"/>
        <end position="265"/>
    </location>
</feature>
<proteinExistence type="inferred from homology"/>
<keyword evidence="5" id="KW-1003">Cell membrane</keyword>
<dbReference type="InterPro" id="IPR051598">
    <property type="entry name" value="TSUP/Inactive_protease-like"/>
</dbReference>
<feature type="transmembrane region" description="Helical" evidence="5">
    <location>
        <begin position="272"/>
        <end position="293"/>
    </location>
</feature>
<name>A0A3P1CH84_9BACT</name>